<dbReference type="GO" id="GO:0019290">
    <property type="term" value="P:siderophore biosynthetic process"/>
    <property type="evidence" value="ECO:0007669"/>
    <property type="project" value="InterPro"/>
</dbReference>
<keyword evidence="4" id="KW-1185">Reference proteome</keyword>
<feature type="domain" description="Acyltransferase MbtK/IucB-like conserved" evidence="2">
    <location>
        <begin position="39"/>
        <end position="86"/>
    </location>
</feature>
<dbReference type="GO" id="GO:0016410">
    <property type="term" value="F:N-acyltransferase activity"/>
    <property type="evidence" value="ECO:0007669"/>
    <property type="project" value="TreeGrafter"/>
</dbReference>
<dbReference type="SMART" id="SM01006">
    <property type="entry name" value="AlcB"/>
    <property type="match status" value="1"/>
</dbReference>
<dbReference type="Proteomes" id="UP000247689">
    <property type="component" value="Unassembled WGS sequence"/>
</dbReference>
<keyword evidence="3" id="KW-0808">Transferase</keyword>
<dbReference type="OrthoDB" id="9087497at2"/>
<proteinExistence type="predicted"/>
<dbReference type="AlphaFoldDB" id="A0A318D6U9"/>
<evidence type="ECO:0000313" key="3">
    <source>
        <dbReference type="EMBL" id="PXF63625.1"/>
    </source>
</evidence>
<evidence type="ECO:0000259" key="2">
    <source>
        <dbReference type="SMART" id="SM01006"/>
    </source>
</evidence>
<dbReference type="InterPro" id="IPR019432">
    <property type="entry name" value="Acyltransferase_MbtK/IucB-like"/>
</dbReference>
<accession>A0A318D6U9</accession>
<organism evidence="3 4">
    <name type="scientific">Kangiella spongicola</name>
    <dbReference type="NCBI Taxonomy" id="796379"/>
    <lineage>
        <taxon>Bacteria</taxon>
        <taxon>Pseudomonadati</taxon>
        <taxon>Pseudomonadota</taxon>
        <taxon>Gammaproteobacteria</taxon>
        <taxon>Kangiellales</taxon>
        <taxon>Kangiellaceae</taxon>
        <taxon>Kangiella</taxon>
    </lineage>
</organism>
<dbReference type="InterPro" id="IPR016181">
    <property type="entry name" value="Acyl_CoA_acyltransferase"/>
</dbReference>
<comment type="caution">
    <text evidence="3">The sequence shown here is derived from an EMBL/GenBank/DDBJ whole genome shotgun (WGS) entry which is preliminary data.</text>
</comment>
<dbReference type="RefSeq" id="WP_110198893.1">
    <property type="nucleotide sequence ID" value="NZ_QICH01000001.1"/>
</dbReference>
<dbReference type="EMBL" id="QICH01000001">
    <property type="protein sequence ID" value="PXF63625.1"/>
    <property type="molecule type" value="Genomic_DNA"/>
</dbReference>
<comment type="pathway">
    <text evidence="1">Siderophore biosynthesis.</text>
</comment>
<dbReference type="Pfam" id="PF13523">
    <property type="entry name" value="Acetyltransf_8"/>
    <property type="match status" value="1"/>
</dbReference>
<dbReference type="SUPFAM" id="SSF55729">
    <property type="entry name" value="Acyl-CoA N-acyltransferases (Nat)"/>
    <property type="match status" value="1"/>
</dbReference>
<dbReference type="Gene3D" id="3.40.630.30">
    <property type="match status" value="1"/>
</dbReference>
<sequence>MMQPLESNEIIQPSPFKQYPTEHLYCYTDTVCEQEFEIRKLDIEQHLDLFHRWHNQPYVYKFWELNQSKSELRKYLERLTKQAYIEPCIGYINQTPCAYFEIYWAFFDRIAPFCDATLYDRGYHLLIGEKQYLGRHNTTLWLKLVNDFIFKGEPKTKRIVGEPRADNKGLLKYLSQTGFVKTKEFDFPHKRAALIECHRDRFYRDFTL</sequence>
<gene>
    <name evidence="3" type="ORF">DL796_00265</name>
</gene>
<reference evidence="3 4" key="1">
    <citation type="submission" date="2018-05" db="EMBL/GenBank/DDBJ databases">
        <title>Kangiella spongicola genome sequence.</title>
        <authorList>
            <person name="Maclea K.S."/>
            <person name="Goen A.E."/>
            <person name="Kelley C."/>
            <person name="Underriner A."/>
            <person name="Silverwood T."/>
            <person name="Trachtenberg A.M."/>
        </authorList>
    </citation>
    <scope>NUCLEOTIDE SEQUENCE [LARGE SCALE GENOMIC DNA]</scope>
    <source>
        <strain evidence="3 4">ATCC BAA-2076</strain>
    </source>
</reference>
<evidence type="ECO:0000313" key="4">
    <source>
        <dbReference type="Proteomes" id="UP000247689"/>
    </source>
</evidence>
<dbReference type="PANTHER" id="PTHR31438:SF1">
    <property type="entry name" value="LYSINE N-ACYLTRANSFERASE C17G9.06C-RELATED"/>
    <property type="match status" value="1"/>
</dbReference>
<dbReference type="PANTHER" id="PTHR31438">
    <property type="entry name" value="LYSINE N-ACYLTRANSFERASE C17G9.06C-RELATED"/>
    <property type="match status" value="1"/>
</dbReference>
<evidence type="ECO:0000256" key="1">
    <source>
        <dbReference type="ARBA" id="ARBA00004924"/>
    </source>
</evidence>
<protein>
    <submittedName>
        <fullName evidence="3">N-acetyltransferase</fullName>
    </submittedName>
</protein>
<name>A0A318D6U9_9GAMM</name>